<dbReference type="Proteomes" id="UP000290289">
    <property type="component" value="Chromosome 13"/>
</dbReference>
<feature type="compositionally biased region" description="Basic and acidic residues" evidence="1">
    <location>
        <begin position="137"/>
        <end position="150"/>
    </location>
</feature>
<feature type="compositionally biased region" description="Basic and acidic residues" evidence="1">
    <location>
        <begin position="253"/>
        <end position="264"/>
    </location>
</feature>
<feature type="compositionally biased region" description="Basic and acidic residues" evidence="1">
    <location>
        <begin position="713"/>
        <end position="739"/>
    </location>
</feature>
<feature type="region of interest" description="Disordered" evidence="1">
    <location>
        <begin position="713"/>
        <end position="751"/>
    </location>
</feature>
<accession>A0A498I4R2</accession>
<organism evidence="2 3">
    <name type="scientific">Malus domestica</name>
    <name type="common">Apple</name>
    <name type="synonym">Pyrus malus</name>
    <dbReference type="NCBI Taxonomy" id="3750"/>
    <lineage>
        <taxon>Eukaryota</taxon>
        <taxon>Viridiplantae</taxon>
        <taxon>Streptophyta</taxon>
        <taxon>Embryophyta</taxon>
        <taxon>Tracheophyta</taxon>
        <taxon>Spermatophyta</taxon>
        <taxon>Magnoliopsida</taxon>
        <taxon>eudicotyledons</taxon>
        <taxon>Gunneridae</taxon>
        <taxon>Pentapetalae</taxon>
        <taxon>rosids</taxon>
        <taxon>fabids</taxon>
        <taxon>Rosales</taxon>
        <taxon>Rosaceae</taxon>
        <taxon>Amygdaloideae</taxon>
        <taxon>Maleae</taxon>
        <taxon>Malus</taxon>
    </lineage>
</organism>
<name>A0A498I4R2_MALDO</name>
<dbReference type="AlphaFoldDB" id="A0A498I4R2"/>
<evidence type="ECO:0000313" key="3">
    <source>
        <dbReference type="Proteomes" id="UP000290289"/>
    </source>
</evidence>
<feature type="compositionally biased region" description="Polar residues" evidence="1">
    <location>
        <begin position="1"/>
        <end position="12"/>
    </location>
</feature>
<proteinExistence type="predicted"/>
<sequence length="769" mass="84794">MGNEMGNNNTSGLRDEENTTVGEKPLAETTRANEIKEENGIVNADEGTYFHEKVTNLPSNGPERKRDPSVDDQILDRTEQEATEVQPVDESSNIALESNKTGEEDGEMQANILLKGSGYEKPIAQTEESDLQGTIKHQLEKQVSFKKEEEGTTSTSHDPEPKESTHLELNHHEMATVHADDQTVEDGSGRLEVGSEDSLGSNPDFEVNDHLSDTEALEIMVESVDSNADPIREKQREDLLLEQKASQEQFESSEEKSETRDGGKVECGLSTITTIASNGGLSDLGNESHEEFSTEMDLIGNYYSGLEQEAIQAPKSPNSHLEAPEPEEKCMIVEEEIRLIEKELENGENNHDGNTIQSCGEPVIESDSFQSTEPQSEAAMIVSILESAKKVRVFNPLNNKDCRTEETEVAEKGNLVVMVCVENEIEASEDHFLNLEEKIEVVPELGMVPMELTVAHCNDEEKEATEKTTAEENGNNTEPSCAIAVDHDQAEALPFQSTNDSILNSKQENCSEFFAAKASTVDFNNWIAEALVSMNKLALDMPDQHVTQHTEPSQTAAEAEAEAETKIPASQSNEQCEKVETSESVNCDFETQENVGRSSTESDVDNLNVRARIQKSPSFSLDLQNEARTEESDSPPLLYHDKAAIEGSTSQDDGVTLGSCIEYTGYEQGVSQYQAMLVEEKVITLEPSNSEKSNTSFLGFLKEEEEARIVVTPHEDDNRSTAEDSTKNLLESHTKEAARDPTTSSKGKAKRRQRSSLFTNCMCCATVIN</sequence>
<feature type="compositionally biased region" description="Basic and acidic residues" evidence="1">
    <location>
        <begin position="157"/>
        <end position="181"/>
    </location>
</feature>
<feature type="region of interest" description="Disordered" evidence="1">
    <location>
        <begin position="544"/>
        <end position="584"/>
    </location>
</feature>
<reference evidence="2 3" key="1">
    <citation type="submission" date="2018-10" db="EMBL/GenBank/DDBJ databases">
        <title>A high-quality apple genome assembly.</title>
        <authorList>
            <person name="Hu J."/>
        </authorList>
    </citation>
    <scope>NUCLEOTIDE SEQUENCE [LARGE SCALE GENOMIC DNA]</scope>
    <source>
        <strain evidence="3">cv. HFTH1</strain>
        <tissue evidence="2">Young leaf</tissue>
    </source>
</reference>
<feature type="compositionally biased region" description="Polar residues" evidence="1">
    <location>
        <begin position="89"/>
        <end position="99"/>
    </location>
</feature>
<feature type="compositionally biased region" description="Basic and acidic residues" evidence="1">
    <location>
        <begin position="62"/>
        <end position="80"/>
    </location>
</feature>
<dbReference type="EMBL" id="RDQH01000339">
    <property type="protein sequence ID" value="RXH78210.1"/>
    <property type="molecule type" value="Genomic_DNA"/>
</dbReference>
<evidence type="ECO:0000313" key="2">
    <source>
        <dbReference type="EMBL" id="RXH78210.1"/>
    </source>
</evidence>
<dbReference type="STRING" id="3750.A0A498I4R2"/>
<evidence type="ECO:0000256" key="1">
    <source>
        <dbReference type="SAM" id="MobiDB-lite"/>
    </source>
</evidence>
<feature type="region of interest" description="Disordered" evidence="1">
    <location>
        <begin position="1"/>
        <end position="264"/>
    </location>
</feature>
<gene>
    <name evidence="2" type="ORF">DVH24_001728</name>
</gene>
<feature type="compositionally biased region" description="Basic and acidic residues" evidence="1">
    <location>
        <begin position="230"/>
        <end position="241"/>
    </location>
</feature>
<comment type="caution">
    <text evidence="2">The sequence shown here is derived from an EMBL/GenBank/DDBJ whole genome shotgun (WGS) entry which is preliminary data.</text>
</comment>
<keyword evidence="3" id="KW-1185">Reference proteome</keyword>
<protein>
    <submittedName>
        <fullName evidence="2">Uncharacterized protein</fullName>
    </submittedName>
</protein>